<evidence type="ECO:0000313" key="2">
    <source>
        <dbReference type="Proteomes" id="UP001152607"/>
    </source>
</evidence>
<evidence type="ECO:0000313" key="1">
    <source>
        <dbReference type="EMBL" id="CAI6334512.1"/>
    </source>
</evidence>
<dbReference type="AlphaFoldDB" id="A0A9W4UGD5"/>
<dbReference type="EMBL" id="CAOQHR010000005">
    <property type="protein sequence ID" value="CAI6334512.1"/>
    <property type="molecule type" value="Genomic_DNA"/>
</dbReference>
<protein>
    <submittedName>
        <fullName evidence="1">Uncharacterized protein</fullName>
    </submittedName>
</protein>
<sequence length="177" mass="20186">MKSKGLDRRRRCLQSTWKVTKSHSHPYLKPPFVIQLFFNSSSLGNSISCSAIATVIREKGNCVLCWVLPINKRPYQTSPKSSAWRSSTNFLRKPQKDMSQSLEQGSNVNHPPQLVSLLSCHSPKRTVFLHVYALVRLPCVCLVRILSPLCRPRFPSITFCFAFFFLFRPGSNVELLT</sequence>
<accession>A0A9W4UGD5</accession>
<proteinExistence type="predicted"/>
<name>A0A9W4UGD5_9PLEO</name>
<comment type="caution">
    <text evidence="1">The sequence shown here is derived from an EMBL/GenBank/DDBJ whole genome shotgun (WGS) entry which is preliminary data.</text>
</comment>
<reference evidence="1" key="1">
    <citation type="submission" date="2023-01" db="EMBL/GenBank/DDBJ databases">
        <authorList>
            <person name="Van Ghelder C."/>
            <person name="Rancurel C."/>
        </authorList>
    </citation>
    <scope>NUCLEOTIDE SEQUENCE</scope>
    <source>
        <strain evidence="1">CNCM I-4278</strain>
    </source>
</reference>
<organism evidence="1 2">
    <name type="scientific">Periconia digitata</name>
    <dbReference type="NCBI Taxonomy" id="1303443"/>
    <lineage>
        <taxon>Eukaryota</taxon>
        <taxon>Fungi</taxon>
        <taxon>Dikarya</taxon>
        <taxon>Ascomycota</taxon>
        <taxon>Pezizomycotina</taxon>
        <taxon>Dothideomycetes</taxon>
        <taxon>Pleosporomycetidae</taxon>
        <taxon>Pleosporales</taxon>
        <taxon>Massarineae</taxon>
        <taxon>Periconiaceae</taxon>
        <taxon>Periconia</taxon>
    </lineage>
</organism>
<dbReference type="Proteomes" id="UP001152607">
    <property type="component" value="Unassembled WGS sequence"/>
</dbReference>
<gene>
    <name evidence="1" type="ORF">PDIGIT_LOCUS7573</name>
</gene>
<keyword evidence="2" id="KW-1185">Reference proteome</keyword>